<dbReference type="InterPro" id="IPR046350">
    <property type="entry name" value="Cystatin_sf"/>
</dbReference>
<dbReference type="AlphaFoldDB" id="A0A5R9EX83"/>
<dbReference type="Proteomes" id="UP000308230">
    <property type="component" value="Unassembled WGS sequence"/>
</dbReference>
<feature type="domain" description="Cell wall elongation regulator TseB-like" evidence="1">
    <location>
        <begin position="36"/>
        <end position="80"/>
    </location>
</feature>
<dbReference type="InterPro" id="IPR041401">
    <property type="entry name" value="TseB-like_dom"/>
</dbReference>
<dbReference type="RefSeq" id="WP_138128318.1">
    <property type="nucleotide sequence ID" value="NZ_SWLG01000015.1"/>
</dbReference>
<organism evidence="2 3">
    <name type="scientific">Exobacillus caeni</name>
    <dbReference type="NCBI Taxonomy" id="2574798"/>
    <lineage>
        <taxon>Bacteria</taxon>
        <taxon>Bacillati</taxon>
        <taxon>Bacillota</taxon>
        <taxon>Bacilli</taxon>
        <taxon>Bacillales</taxon>
        <taxon>Guptibacillaceae</taxon>
        <taxon>Exobacillus</taxon>
    </lineage>
</organism>
<dbReference type="OrthoDB" id="2381181at2"/>
<evidence type="ECO:0000259" key="1">
    <source>
        <dbReference type="Pfam" id="PF17881"/>
    </source>
</evidence>
<gene>
    <name evidence="2" type="ORF">FCL54_17955</name>
</gene>
<keyword evidence="3" id="KW-1185">Reference proteome</keyword>
<comment type="caution">
    <text evidence="2">The sequence shown here is derived from an EMBL/GenBank/DDBJ whole genome shotgun (WGS) entry which is preliminary data.</text>
</comment>
<dbReference type="SUPFAM" id="SSF54403">
    <property type="entry name" value="Cystatin/monellin"/>
    <property type="match status" value="2"/>
</dbReference>
<sequence>MRWFGIAAVVFIGLIIWQGYVLYAEILDKPSMETEQAIKTARSEAHIVSVEEVYHFHGDLAYTVILGKDRDDSEKYVWVPEKEGKEITIREKSSGASKQEIRTKIKQEEQPKEIKAIKPGIKTNEDGKDKLVWEATYIDKDNRYVISYHNFSNGEYWRKHSLKQ</sequence>
<evidence type="ECO:0000313" key="3">
    <source>
        <dbReference type="Proteomes" id="UP000308230"/>
    </source>
</evidence>
<protein>
    <recommendedName>
        <fullName evidence="1">Cell wall elongation regulator TseB-like domain-containing protein</fullName>
    </recommendedName>
</protein>
<reference evidence="2 3" key="1">
    <citation type="submission" date="2019-04" db="EMBL/GenBank/DDBJ databases">
        <title>Bacillus caeni sp. nov., a bacterium isolated from mangrove sediment.</title>
        <authorList>
            <person name="Huang H."/>
            <person name="Mo K."/>
            <person name="Hu Y."/>
        </authorList>
    </citation>
    <scope>NUCLEOTIDE SEQUENCE [LARGE SCALE GENOMIC DNA]</scope>
    <source>
        <strain evidence="2 3">HB172195</strain>
    </source>
</reference>
<dbReference type="EMBL" id="SWLG01000015">
    <property type="protein sequence ID" value="TLS35882.1"/>
    <property type="molecule type" value="Genomic_DNA"/>
</dbReference>
<proteinExistence type="predicted"/>
<accession>A0A5R9EX83</accession>
<dbReference type="Gene3D" id="3.10.450.40">
    <property type="match status" value="2"/>
</dbReference>
<name>A0A5R9EX83_9BACL</name>
<evidence type="ECO:0000313" key="2">
    <source>
        <dbReference type="EMBL" id="TLS35882.1"/>
    </source>
</evidence>
<dbReference type="Pfam" id="PF17881">
    <property type="entry name" value="TseB"/>
    <property type="match status" value="1"/>
</dbReference>